<proteinExistence type="predicted"/>
<dbReference type="InterPro" id="IPR044946">
    <property type="entry name" value="Restrct_endonuc_typeI_TRD_sf"/>
</dbReference>
<sequence>MTEENKSVKKFPNSGNIPKLRFSEFTEEWEERYISEVISSKSKKYNPENSDSNYRSIELESLSQDSGELLSTFNSKNQKSIKNVFNSGDVLFGKLRPYLKKYYLADFDGVCSSEIWVLKSSILDSNYLYAFVQSNSFISLTEISSGSKMPRADWNLVSSSLIVYPTNKDERKKIGKVIQLINSRIQTQRKIIEGLSLQKISIVKKLSENKIKFTTNNKTQIWERKKLSEISEEHLHKNPKNKYNEVFSVAKHKGVINQIEHLGRSFSAKEILHYKLVYPGDLVYTKSPTSDFPFGIIKQNRTGRIGVVSPLYCVFTPKTYALGYLLHEYFNSSVNTFNYLNPLVQKGAKNTMNINNEIFLNGASILLPMEEDEQKKIYEFLSCLDTKINLETELLTQFENQKKYLLQNLFV</sequence>
<evidence type="ECO:0000256" key="2">
    <source>
        <dbReference type="ARBA" id="ARBA00023125"/>
    </source>
</evidence>
<accession>A0AAU8UQG9</accession>
<protein>
    <recommendedName>
        <fullName evidence="5">Restriction endonuclease subunit S</fullName>
    </recommendedName>
</protein>
<dbReference type="RefSeq" id="WP_078395213.1">
    <property type="nucleotide sequence ID" value="NZ_CP016374.1"/>
</dbReference>
<keyword evidence="2" id="KW-0238">DNA-binding</keyword>
<dbReference type="PANTHER" id="PTHR30408:SF12">
    <property type="entry name" value="TYPE I RESTRICTION ENZYME MJAVIII SPECIFICITY SUBUNIT"/>
    <property type="match status" value="1"/>
</dbReference>
<dbReference type="Gene3D" id="3.90.220.20">
    <property type="entry name" value="DNA methylase specificity domains"/>
    <property type="match status" value="2"/>
</dbReference>
<name>A0AAU8UQG9_9FLAO</name>
<evidence type="ECO:0000313" key="3">
    <source>
        <dbReference type="EMBL" id="AQX00488.1"/>
    </source>
</evidence>
<dbReference type="PANTHER" id="PTHR30408">
    <property type="entry name" value="TYPE-1 RESTRICTION ENZYME ECOKI SPECIFICITY PROTEIN"/>
    <property type="match status" value="1"/>
</dbReference>
<keyword evidence="1" id="KW-0680">Restriction system</keyword>
<evidence type="ECO:0000256" key="1">
    <source>
        <dbReference type="ARBA" id="ARBA00022747"/>
    </source>
</evidence>
<dbReference type="EMBL" id="CP016374">
    <property type="protein sequence ID" value="AQX00488.1"/>
    <property type="molecule type" value="Genomic_DNA"/>
</dbReference>
<organism evidence="3 4">
    <name type="scientific">Elizabethkingia anophelis</name>
    <dbReference type="NCBI Taxonomy" id="1117645"/>
    <lineage>
        <taxon>Bacteria</taxon>
        <taxon>Pseudomonadati</taxon>
        <taxon>Bacteroidota</taxon>
        <taxon>Flavobacteriia</taxon>
        <taxon>Flavobacteriales</taxon>
        <taxon>Weeksellaceae</taxon>
        <taxon>Elizabethkingia</taxon>
    </lineage>
</organism>
<dbReference type="SUPFAM" id="SSF116734">
    <property type="entry name" value="DNA methylase specificity domain"/>
    <property type="match status" value="2"/>
</dbReference>
<evidence type="ECO:0008006" key="5">
    <source>
        <dbReference type="Google" id="ProtNLM"/>
    </source>
</evidence>
<gene>
    <name evidence="3" type="ORF">BBD32_02900</name>
</gene>
<reference evidence="3 4" key="1">
    <citation type="submission" date="2016-07" db="EMBL/GenBank/DDBJ databases">
        <title>Revisiting the taxonomy of the Elizabethkingia Genus using Whole-Genome Sequencing, Optical Mapping, and MALDI-TOF, along with proposal of three novel Elizabethkingia species: Elizabethkingia bruuniana sp. nov., Elizabethkingia ursingii sp. nov., and Elizabethkingia occulta sp. nov.</title>
        <authorList>
            <person name="Nicholson A.C."/>
        </authorList>
    </citation>
    <scope>NUCLEOTIDE SEQUENCE [LARGE SCALE GENOMIC DNA]</scope>
    <source>
        <strain evidence="3 4">F3201</strain>
    </source>
</reference>
<dbReference type="GO" id="GO:0009307">
    <property type="term" value="P:DNA restriction-modification system"/>
    <property type="evidence" value="ECO:0007669"/>
    <property type="project" value="UniProtKB-KW"/>
</dbReference>
<dbReference type="GO" id="GO:0003677">
    <property type="term" value="F:DNA binding"/>
    <property type="evidence" value="ECO:0007669"/>
    <property type="project" value="UniProtKB-KW"/>
</dbReference>
<dbReference type="AlphaFoldDB" id="A0AAU8UQG9"/>
<dbReference type="REBASE" id="192458">
    <property type="entry name" value="S2.EenF3201ORF2905P"/>
</dbReference>
<dbReference type="InterPro" id="IPR052021">
    <property type="entry name" value="Type-I_RS_S_subunit"/>
</dbReference>
<evidence type="ECO:0000313" key="4">
    <source>
        <dbReference type="Proteomes" id="UP000190848"/>
    </source>
</evidence>
<dbReference type="Proteomes" id="UP000190848">
    <property type="component" value="Chromosome"/>
</dbReference>